<evidence type="ECO:0000313" key="2">
    <source>
        <dbReference type="EMBL" id="PNH03698.1"/>
    </source>
</evidence>
<name>A0A2J7ZTX9_9CHLO</name>
<organism evidence="2 3">
    <name type="scientific">Tetrabaena socialis</name>
    <dbReference type="NCBI Taxonomy" id="47790"/>
    <lineage>
        <taxon>Eukaryota</taxon>
        <taxon>Viridiplantae</taxon>
        <taxon>Chlorophyta</taxon>
        <taxon>core chlorophytes</taxon>
        <taxon>Chlorophyceae</taxon>
        <taxon>CS clade</taxon>
        <taxon>Chlamydomonadales</taxon>
        <taxon>Tetrabaenaceae</taxon>
        <taxon>Tetrabaena</taxon>
    </lineage>
</organism>
<evidence type="ECO:0000256" key="1">
    <source>
        <dbReference type="SAM" id="MobiDB-lite"/>
    </source>
</evidence>
<dbReference type="OrthoDB" id="530589at2759"/>
<sequence length="108" mass="11292">NEHGALPVSYGAKKSYSFVQLVVLLPPPATWAFSAPRHGLPTATTSPGAAAGTAARTSRRPFSARGGHGASSPERLARSQAATVRLELEVQQMEERLQLARSVLGSAA</sequence>
<keyword evidence="3" id="KW-1185">Reference proteome</keyword>
<comment type="caution">
    <text evidence="2">The sequence shown here is derived from an EMBL/GenBank/DDBJ whole genome shotgun (WGS) entry which is preliminary data.</text>
</comment>
<evidence type="ECO:0000313" key="3">
    <source>
        <dbReference type="Proteomes" id="UP000236333"/>
    </source>
</evidence>
<accession>A0A2J7ZTX9</accession>
<feature type="non-terminal residue" evidence="2">
    <location>
        <position position="1"/>
    </location>
</feature>
<feature type="region of interest" description="Disordered" evidence="1">
    <location>
        <begin position="42"/>
        <end position="79"/>
    </location>
</feature>
<feature type="compositionally biased region" description="Low complexity" evidence="1">
    <location>
        <begin position="42"/>
        <end position="56"/>
    </location>
</feature>
<dbReference type="Proteomes" id="UP000236333">
    <property type="component" value="Unassembled WGS sequence"/>
</dbReference>
<reference evidence="2 3" key="1">
    <citation type="journal article" date="2017" name="Mol. Biol. Evol.">
        <title>The 4-celled Tetrabaena socialis nuclear genome reveals the essential components for genetic control of cell number at the origin of multicellularity in the volvocine lineage.</title>
        <authorList>
            <person name="Featherston J."/>
            <person name="Arakaki Y."/>
            <person name="Hanschen E.R."/>
            <person name="Ferris P.J."/>
            <person name="Michod R.E."/>
            <person name="Olson B.J.S.C."/>
            <person name="Nozaki H."/>
            <person name="Durand P.M."/>
        </authorList>
    </citation>
    <scope>NUCLEOTIDE SEQUENCE [LARGE SCALE GENOMIC DNA]</scope>
    <source>
        <strain evidence="2 3">NIES-571</strain>
    </source>
</reference>
<dbReference type="EMBL" id="PGGS01000474">
    <property type="protein sequence ID" value="PNH03698.1"/>
    <property type="molecule type" value="Genomic_DNA"/>
</dbReference>
<gene>
    <name evidence="2" type="ORF">TSOC_010215</name>
</gene>
<protein>
    <submittedName>
        <fullName evidence="2">Uncharacterized protein</fullName>
    </submittedName>
</protein>
<dbReference type="AlphaFoldDB" id="A0A2J7ZTX9"/>
<proteinExistence type="predicted"/>